<evidence type="ECO:0000313" key="7">
    <source>
        <dbReference type="Proteomes" id="UP000094112"/>
    </source>
</evidence>
<dbReference type="Proteomes" id="UP000094112">
    <property type="component" value="Unassembled WGS sequence"/>
</dbReference>
<keyword evidence="3" id="KW-0539">Nucleus</keyword>
<evidence type="ECO:0000256" key="4">
    <source>
        <dbReference type="ARBA" id="ARBA00038509"/>
    </source>
</evidence>
<comment type="similarity">
    <text evidence="4">Belongs to the cyclophilin-type PPIase family. CWC27 subfamily.</text>
</comment>
<protein>
    <recommendedName>
        <fullName evidence="5">PPIase cyclophilin-type domain-containing protein</fullName>
    </recommendedName>
</protein>
<comment type="subcellular location">
    <subcellularLocation>
        <location evidence="2">Nucleus</location>
    </subcellularLocation>
</comment>
<reference evidence="6 7" key="1">
    <citation type="journal article" date="2016" name="Proc. Natl. Acad. Sci. U.S.A.">
        <title>Comparative genomics of biotechnologically important yeasts.</title>
        <authorList>
            <person name="Riley R."/>
            <person name="Haridas S."/>
            <person name="Wolfe K.H."/>
            <person name="Lopes M.R."/>
            <person name="Hittinger C.T."/>
            <person name="Goeker M."/>
            <person name="Salamov A.A."/>
            <person name="Wisecaver J.H."/>
            <person name="Long T.M."/>
            <person name="Calvey C.H."/>
            <person name="Aerts A.L."/>
            <person name="Barry K.W."/>
            <person name="Choi C."/>
            <person name="Clum A."/>
            <person name="Coughlan A.Y."/>
            <person name="Deshpande S."/>
            <person name="Douglass A.P."/>
            <person name="Hanson S.J."/>
            <person name="Klenk H.-P."/>
            <person name="LaButti K.M."/>
            <person name="Lapidus A."/>
            <person name="Lindquist E.A."/>
            <person name="Lipzen A.M."/>
            <person name="Meier-Kolthoff J.P."/>
            <person name="Ohm R.A."/>
            <person name="Otillar R.P."/>
            <person name="Pangilinan J.L."/>
            <person name="Peng Y."/>
            <person name="Rokas A."/>
            <person name="Rosa C.A."/>
            <person name="Scheuner C."/>
            <person name="Sibirny A.A."/>
            <person name="Slot J.C."/>
            <person name="Stielow J.B."/>
            <person name="Sun H."/>
            <person name="Kurtzman C.P."/>
            <person name="Blackwell M."/>
            <person name="Grigoriev I.V."/>
            <person name="Jeffries T.W."/>
        </authorList>
    </citation>
    <scope>NUCLEOTIDE SEQUENCE [LARGE SCALE GENOMIC DNA]</scope>
    <source>
        <strain evidence="7">ATCC 58044 / CBS 1984 / NCYC 433 / NRRL Y-366-8</strain>
    </source>
</reference>
<evidence type="ECO:0000259" key="5">
    <source>
        <dbReference type="PROSITE" id="PS50072"/>
    </source>
</evidence>
<dbReference type="Pfam" id="PF00160">
    <property type="entry name" value="Pro_isomerase"/>
    <property type="match status" value="1"/>
</dbReference>
<organism evidence="6 7">
    <name type="scientific">Wickerhamomyces anomalus (strain ATCC 58044 / CBS 1984 / NCYC 433 / NRRL Y-366-8)</name>
    <name type="common">Yeast</name>
    <name type="synonym">Hansenula anomala</name>
    <dbReference type="NCBI Taxonomy" id="683960"/>
    <lineage>
        <taxon>Eukaryota</taxon>
        <taxon>Fungi</taxon>
        <taxon>Dikarya</taxon>
        <taxon>Ascomycota</taxon>
        <taxon>Saccharomycotina</taxon>
        <taxon>Saccharomycetes</taxon>
        <taxon>Phaffomycetales</taxon>
        <taxon>Wickerhamomycetaceae</taxon>
        <taxon>Wickerhamomyces</taxon>
    </lineage>
</organism>
<proteinExistence type="inferred from homology"/>
<dbReference type="GeneID" id="30199474"/>
<evidence type="ECO:0000256" key="3">
    <source>
        <dbReference type="ARBA" id="ARBA00023242"/>
    </source>
</evidence>
<dbReference type="GO" id="GO:0003755">
    <property type="term" value="F:peptidyl-prolyl cis-trans isomerase activity"/>
    <property type="evidence" value="ECO:0007669"/>
    <property type="project" value="UniProtKB-EC"/>
</dbReference>
<dbReference type="Gene3D" id="2.40.100.10">
    <property type="entry name" value="Cyclophilin-like"/>
    <property type="match status" value="1"/>
</dbReference>
<keyword evidence="7" id="KW-1185">Reference proteome</keyword>
<dbReference type="RefSeq" id="XP_019037654.1">
    <property type="nucleotide sequence ID" value="XM_019182228.1"/>
</dbReference>
<dbReference type="STRING" id="683960.A0A1E3P0K8"/>
<feature type="domain" description="PPIase cyclophilin-type" evidence="5">
    <location>
        <begin position="18"/>
        <end position="155"/>
    </location>
</feature>
<dbReference type="InterPro" id="IPR002130">
    <property type="entry name" value="Cyclophilin-type_PPIase_dom"/>
</dbReference>
<dbReference type="SUPFAM" id="SSF50891">
    <property type="entry name" value="Cyclophilin-like"/>
    <property type="match status" value="1"/>
</dbReference>
<dbReference type="PANTHER" id="PTHR45625">
    <property type="entry name" value="PEPTIDYL-PROLYL CIS-TRANS ISOMERASE-RELATED"/>
    <property type="match status" value="1"/>
</dbReference>
<dbReference type="InterPro" id="IPR029000">
    <property type="entry name" value="Cyclophilin-like_dom_sf"/>
</dbReference>
<dbReference type="PROSITE" id="PS50072">
    <property type="entry name" value="CSA_PPIASE_2"/>
    <property type="match status" value="1"/>
</dbReference>
<evidence type="ECO:0000256" key="2">
    <source>
        <dbReference type="ARBA" id="ARBA00004123"/>
    </source>
</evidence>
<dbReference type="EMBL" id="KV454212">
    <property type="protein sequence ID" value="ODQ58447.1"/>
    <property type="molecule type" value="Genomic_DNA"/>
</dbReference>
<dbReference type="AlphaFoldDB" id="A0A1E3P0K8"/>
<dbReference type="PANTHER" id="PTHR45625:SF6">
    <property type="entry name" value="SPLICEOSOME-ASSOCIATED PROTEIN CWC27 HOMOLOG"/>
    <property type="match status" value="1"/>
</dbReference>
<dbReference type="GO" id="GO:0071013">
    <property type="term" value="C:catalytic step 2 spliceosome"/>
    <property type="evidence" value="ECO:0007669"/>
    <property type="project" value="TreeGrafter"/>
</dbReference>
<name>A0A1E3P0K8_WICAA</name>
<accession>A0A1E3P0K8</accession>
<evidence type="ECO:0000256" key="1">
    <source>
        <dbReference type="ARBA" id="ARBA00000971"/>
    </source>
</evidence>
<comment type="catalytic activity">
    <reaction evidence="1">
        <text>[protein]-peptidylproline (omega=180) = [protein]-peptidylproline (omega=0)</text>
        <dbReference type="Rhea" id="RHEA:16237"/>
        <dbReference type="Rhea" id="RHEA-COMP:10747"/>
        <dbReference type="Rhea" id="RHEA-COMP:10748"/>
        <dbReference type="ChEBI" id="CHEBI:83833"/>
        <dbReference type="ChEBI" id="CHEBI:83834"/>
        <dbReference type="EC" id="5.2.1.8"/>
    </reaction>
</comment>
<gene>
    <name evidence="6" type="ORF">WICANDRAFT_34754</name>
</gene>
<feature type="non-terminal residue" evidence="6">
    <location>
        <position position="163"/>
    </location>
</feature>
<evidence type="ECO:0000313" key="6">
    <source>
        <dbReference type="EMBL" id="ODQ58447.1"/>
    </source>
</evidence>
<dbReference type="OrthoDB" id="442970at2759"/>
<dbReference type="InterPro" id="IPR044666">
    <property type="entry name" value="Cyclophilin_A-like"/>
</dbReference>
<sequence length="163" mass="18506">MSLEPSTTAKARLNTTKGAIDIELWAKETPITSRIFLTNILNQKFNGWLFNRIIPNFIAQVDGVLNQEPFQDEFNTRIRFNRRGLLGSVNLDTRNSNTGKFFITLKETSELNNRNTMFGKVVGDSIFNVIKISEGELSEDGETPLYPVKILSSEVLVPYFEDL</sequence>